<gene>
    <name evidence="2" type="primary">ompT</name>
    <name evidence="2" type="ORF">EPIR_2886</name>
</gene>
<proteinExistence type="predicted"/>
<dbReference type="EMBL" id="CAHS01000017">
    <property type="protein sequence ID" value="CCG88249.1"/>
    <property type="molecule type" value="Genomic_DNA"/>
</dbReference>
<keyword evidence="1" id="KW-0732">Signal</keyword>
<dbReference type="SUPFAM" id="SSF69917">
    <property type="entry name" value="OMPT-like"/>
    <property type="match status" value="1"/>
</dbReference>
<dbReference type="PIRSF" id="PIRSF001522">
    <property type="entry name" value="Peptidase_A26"/>
    <property type="match status" value="1"/>
</dbReference>
<dbReference type="GO" id="GO:0004190">
    <property type="term" value="F:aspartic-type endopeptidase activity"/>
    <property type="evidence" value="ECO:0007669"/>
    <property type="project" value="UniProtKB-EC"/>
</dbReference>
<dbReference type="Gene3D" id="2.40.128.90">
    <property type="entry name" value="OMPT-like"/>
    <property type="match status" value="1"/>
</dbReference>
<dbReference type="GO" id="GO:0006508">
    <property type="term" value="P:proteolysis"/>
    <property type="evidence" value="ECO:0007669"/>
    <property type="project" value="UniProtKB-KW"/>
</dbReference>
<dbReference type="EC" id="3.4.23.49" evidence="2"/>
<dbReference type="GO" id="GO:0009279">
    <property type="term" value="C:cell outer membrane"/>
    <property type="evidence" value="ECO:0007669"/>
    <property type="project" value="InterPro"/>
</dbReference>
<dbReference type="InterPro" id="IPR020080">
    <property type="entry name" value="OM_adhesin/peptidase_omptin"/>
</dbReference>
<name>V5ZBC1_9GAMM</name>
<protein>
    <submittedName>
        <fullName evidence="2">Outer membrane protease</fullName>
        <ecNumber evidence="2">3.4.23.49</ecNumber>
    </submittedName>
</protein>
<comment type="caution">
    <text evidence="2">The sequence shown here is derived from an EMBL/GenBank/DDBJ whole genome shotgun (WGS) entry which is preliminary data.</text>
</comment>
<dbReference type="Proteomes" id="UP000018217">
    <property type="component" value="Unassembled WGS sequence"/>
</dbReference>
<evidence type="ECO:0000313" key="2">
    <source>
        <dbReference type="EMBL" id="CCG88249.1"/>
    </source>
</evidence>
<organism evidence="2 3">
    <name type="scientific">Erwinia piriflorinigrans CFBP 5888</name>
    <dbReference type="NCBI Taxonomy" id="1161919"/>
    <lineage>
        <taxon>Bacteria</taxon>
        <taxon>Pseudomonadati</taxon>
        <taxon>Pseudomonadota</taxon>
        <taxon>Gammaproteobacteria</taxon>
        <taxon>Enterobacterales</taxon>
        <taxon>Erwiniaceae</taxon>
        <taxon>Erwinia</taxon>
    </lineage>
</organism>
<feature type="signal peptide" evidence="1">
    <location>
        <begin position="1"/>
        <end position="24"/>
    </location>
</feature>
<keyword evidence="2" id="KW-0645">Protease</keyword>
<feature type="chain" id="PRO_5004743483" evidence="1">
    <location>
        <begin position="25"/>
        <end position="314"/>
    </location>
</feature>
<keyword evidence="3" id="KW-1185">Reference proteome</keyword>
<keyword evidence="2" id="KW-0378">Hydrolase</keyword>
<reference evidence="2 3" key="1">
    <citation type="journal article" date="2013" name="Syst. Appl. Microbiol.">
        <title>Phylogenetic position and virulence apparatus of the pear flower necrosis pathogen Erwinia piriflorinigrans CFBP 5888T as assessed by comparative genomics.</title>
        <authorList>
            <person name="Smits T.H."/>
            <person name="Rezzonico F."/>
            <person name="Lopez M.M."/>
            <person name="Blom J."/>
            <person name="Goesmann A."/>
            <person name="Frey J.E."/>
            <person name="Duffy B."/>
        </authorList>
    </citation>
    <scope>NUCLEOTIDE SEQUENCE [LARGE SCALE GENOMIC DNA]</scope>
    <source>
        <strain evidence="3">CFBP5888</strain>
    </source>
</reference>
<dbReference type="PRINTS" id="PR00482">
    <property type="entry name" value="OMPTIN"/>
</dbReference>
<evidence type="ECO:0000313" key="3">
    <source>
        <dbReference type="Proteomes" id="UP000018217"/>
    </source>
</evidence>
<dbReference type="InterPro" id="IPR000036">
    <property type="entry name" value="Peptidase_A26_omptin"/>
</dbReference>
<accession>V5ZBC1</accession>
<dbReference type="STRING" id="1161919.EPIR_2886"/>
<dbReference type="InterPro" id="IPR053724">
    <property type="entry name" value="OMP_A26_sf"/>
</dbReference>
<dbReference type="AlphaFoldDB" id="V5ZBC1"/>
<sequence>MMMRLKIRAIVLFAPMAFTAVANAENAFFTPEKVSVDMGLGSLSGESKMHVYDPQIGGQKIYQANWKYNNAAILKGSLDWDLMPWVSVGAAGWTTIASRGGNRHSSLQEDARVGQLATEYDNPTPLNYANQFDLNIKGWLLNEPDYRLGVMAGYQESRYSFTSFGNFTGYIDQDTGLPVYNPVHDVALNGYKQRSKIPYVGLTGSYRYQRFEFGATFKYSGWVQSNDREESYFQEHTSTGKVNSQKYYSLAANAGYYVTPNAMLYLEGIWNRTTNKIGNRITDNRPEGTTVVDDFSRGIENSSFMTSIGLKYTF</sequence>
<evidence type="ECO:0000256" key="1">
    <source>
        <dbReference type="SAM" id="SignalP"/>
    </source>
</evidence>
<dbReference type="Pfam" id="PF01278">
    <property type="entry name" value="Omptin"/>
    <property type="match status" value="1"/>
</dbReference>